<dbReference type="AlphaFoldDB" id="M3YSE5"/>
<keyword evidence="1" id="KW-0677">Repeat</keyword>
<dbReference type="PROSITE" id="PS50088">
    <property type="entry name" value="ANK_REPEAT"/>
    <property type="match status" value="5"/>
</dbReference>
<dbReference type="InterPro" id="IPR036770">
    <property type="entry name" value="Ankyrin_rpt-contain_sf"/>
</dbReference>
<protein>
    <submittedName>
        <fullName evidence="5">Ankyrin repeat domain 65</fullName>
    </submittedName>
</protein>
<dbReference type="Gene3D" id="1.25.40.20">
    <property type="entry name" value="Ankyrin repeat-containing domain"/>
    <property type="match status" value="3"/>
</dbReference>
<gene>
    <name evidence="5" type="primary">ANKRD65</name>
</gene>
<feature type="region of interest" description="Disordered" evidence="4">
    <location>
        <begin position="1"/>
        <end position="27"/>
    </location>
</feature>
<dbReference type="PROSITE" id="PS50297">
    <property type="entry name" value="ANK_REP_REGION"/>
    <property type="match status" value="5"/>
</dbReference>
<feature type="repeat" description="ANK" evidence="3">
    <location>
        <begin position="259"/>
        <end position="291"/>
    </location>
</feature>
<dbReference type="EMBL" id="AEYP01101983">
    <property type="status" value="NOT_ANNOTATED_CDS"/>
    <property type="molecule type" value="Genomic_DNA"/>
</dbReference>
<dbReference type="PRINTS" id="PR01415">
    <property type="entry name" value="ANKYRIN"/>
</dbReference>
<organism evidence="5">
    <name type="scientific">Mustela putorius furo</name>
    <name type="common">European domestic ferret</name>
    <name type="synonym">Mustela furo</name>
    <dbReference type="NCBI Taxonomy" id="9669"/>
    <lineage>
        <taxon>Eukaryota</taxon>
        <taxon>Metazoa</taxon>
        <taxon>Chordata</taxon>
        <taxon>Craniata</taxon>
        <taxon>Vertebrata</taxon>
        <taxon>Euteleostomi</taxon>
        <taxon>Mammalia</taxon>
        <taxon>Eutheria</taxon>
        <taxon>Laurasiatheria</taxon>
        <taxon>Carnivora</taxon>
        <taxon>Caniformia</taxon>
        <taxon>Musteloidea</taxon>
        <taxon>Mustelidae</taxon>
        <taxon>Mustelinae</taxon>
        <taxon>Mustela</taxon>
    </lineage>
</organism>
<dbReference type="SUPFAM" id="SSF48403">
    <property type="entry name" value="Ankyrin repeat"/>
    <property type="match status" value="2"/>
</dbReference>
<name>M3YSE5_MUSPF</name>
<feature type="region of interest" description="Disordered" evidence="4">
    <location>
        <begin position="174"/>
        <end position="198"/>
    </location>
</feature>
<dbReference type="PANTHER" id="PTHR24171">
    <property type="entry name" value="ANKYRIN REPEAT DOMAIN-CONTAINING PROTEIN 39-RELATED"/>
    <property type="match status" value="1"/>
</dbReference>
<proteinExistence type="predicted"/>
<dbReference type="EMBL" id="AEYP01101982">
    <property type="status" value="NOT_ANNOTATED_CDS"/>
    <property type="molecule type" value="Genomic_DNA"/>
</dbReference>
<feature type="repeat" description="ANK" evidence="3">
    <location>
        <begin position="118"/>
        <end position="143"/>
    </location>
</feature>
<sequence length="370" mass="39558">MRDSCSSQMDSRSSQPGEQDVTEAGAAQELRWVELGSEEALGAGTEGPSAQQARGRLLQAVWWGHLGLATKLLRQGASVEERDHTGRTPLHLAVLRGHVPLVHLLLRRGAAVAAADRAGRTPLHEAAWHGHSRVAELLLRRGAPGRSESGLALCNLSWGRVRMPGPAFGLPPGDWQQQTRSEHQGCPGVQQAPRQPEGGRRLLSLGLCRGLEEEPSGTAEVLAQLFPVPPSGEAALRKRPLDMEVLLDHGADPSLKDRHSRSALHRAAAGGHLPAVQLLAAWGAEVDARDSLGLTPLHHAARGGHAEVASHLLDRGAQVNAAGWLHKTPLHLAMEHGHSPTAELLLSRGASPTLRTRWGEVVQDLLSEEA</sequence>
<dbReference type="InterPro" id="IPR002110">
    <property type="entry name" value="Ankyrin_rpt"/>
</dbReference>
<dbReference type="Pfam" id="PF12796">
    <property type="entry name" value="Ank_2"/>
    <property type="match status" value="2"/>
</dbReference>
<dbReference type="Pfam" id="PF13637">
    <property type="entry name" value="Ank_4"/>
    <property type="match status" value="1"/>
</dbReference>
<reference evidence="5" key="1">
    <citation type="submission" date="2024-06" db="UniProtKB">
        <authorList>
            <consortium name="Ensembl"/>
        </authorList>
    </citation>
    <scope>IDENTIFICATION</scope>
</reference>
<feature type="repeat" description="ANK" evidence="3">
    <location>
        <begin position="85"/>
        <end position="117"/>
    </location>
</feature>
<evidence type="ECO:0000256" key="3">
    <source>
        <dbReference type="PROSITE-ProRule" id="PRU00023"/>
    </source>
</evidence>
<dbReference type="GeneTree" id="ENSGT00940000163707"/>
<feature type="compositionally biased region" description="Low complexity" evidence="4">
    <location>
        <begin position="1"/>
        <end position="15"/>
    </location>
</feature>
<evidence type="ECO:0000313" key="5">
    <source>
        <dbReference type="Ensembl" id="ENSMPUP00000014255.1"/>
    </source>
</evidence>
<feature type="repeat" description="ANK" evidence="3">
    <location>
        <begin position="292"/>
        <end position="324"/>
    </location>
</feature>
<accession>M3YSE5</accession>
<evidence type="ECO:0000256" key="4">
    <source>
        <dbReference type="SAM" id="MobiDB-lite"/>
    </source>
</evidence>
<evidence type="ECO:0000256" key="1">
    <source>
        <dbReference type="ARBA" id="ARBA00022737"/>
    </source>
</evidence>
<evidence type="ECO:0000256" key="2">
    <source>
        <dbReference type="ARBA" id="ARBA00023043"/>
    </source>
</evidence>
<feature type="repeat" description="ANK" evidence="3">
    <location>
        <begin position="325"/>
        <end position="357"/>
    </location>
</feature>
<dbReference type="SMART" id="SM00248">
    <property type="entry name" value="ANK"/>
    <property type="match status" value="6"/>
</dbReference>
<keyword evidence="2 3" id="KW-0040">ANK repeat</keyword>
<dbReference type="HOGENOM" id="CLU_872982_0_0_1"/>
<dbReference type="Ensembl" id="ENSMPUT00000014483.1">
    <property type="protein sequence ID" value="ENSMPUP00000014255.1"/>
    <property type="gene ID" value="ENSMPUG00000014363.1"/>
</dbReference>